<dbReference type="EMBL" id="WOXT01000002">
    <property type="protein sequence ID" value="MUV14532.1"/>
    <property type="molecule type" value="Genomic_DNA"/>
</dbReference>
<comment type="caution">
    <text evidence="1">The sequence shown here is derived from an EMBL/GenBank/DDBJ whole genome shotgun (WGS) entry which is preliminary data.</text>
</comment>
<gene>
    <name evidence="1" type="ORF">GN331_09965</name>
</gene>
<dbReference type="Proteomes" id="UP000479692">
    <property type="component" value="Unassembled WGS sequence"/>
</dbReference>
<accession>A0A7C9HMI9</accession>
<sequence>MATNITTPTAAATRTSHFDGLRTQRVHSNATTPIQQINAAPTSRTSGASIALTVNIDANNPAKIRTRIKTTRCIGIPPIACFLT</sequence>
<organism evidence="1 2">
    <name type="scientific">Noviluteimonas gilva</name>
    <dbReference type="NCBI Taxonomy" id="2682097"/>
    <lineage>
        <taxon>Bacteria</taxon>
        <taxon>Pseudomonadati</taxon>
        <taxon>Pseudomonadota</taxon>
        <taxon>Gammaproteobacteria</taxon>
        <taxon>Lysobacterales</taxon>
        <taxon>Lysobacteraceae</taxon>
        <taxon>Noviluteimonas</taxon>
    </lineage>
</organism>
<evidence type="ECO:0000313" key="1">
    <source>
        <dbReference type="EMBL" id="MUV14532.1"/>
    </source>
</evidence>
<dbReference type="AlphaFoldDB" id="A0A7C9HMI9"/>
<proteinExistence type="predicted"/>
<evidence type="ECO:0000313" key="2">
    <source>
        <dbReference type="Proteomes" id="UP000479692"/>
    </source>
</evidence>
<reference evidence="1 2" key="1">
    <citation type="submission" date="2019-12" db="EMBL/GenBank/DDBJ databases">
        <authorList>
            <person name="Xu J."/>
        </authorList>
    </citation>
    <scope>NUCLEOTIDE SEQUENCE [LARGE SCALE GENOMIC DNA]</scope>
    <source>
        <strain evidence="1 2">HX-5-24</strain>
    </source>
</reference>
<dbReference type="RefSeq" id="WP_156641811.1">
    <property type="nucleotide sequence ID" value="NZ_WOXT01000002.1"/>
</dbReference>
<keyword evidence="2" id="KW-1185">Reference proteome</keyword>
<name>A0A7C9HMI9_9GAMM</name>
<protein>
    <submittedName>
        <fullName evidence="1">Uncharacterized protein</fullName>
    </submittedName>
</protein>